<keyword evidence="3" id="KW-0963">Cytoplasm</keyword>
<dbReference type="KEGG" id="aagg:ETAA8_70910"/>
<dbReference type="Gene3D" id="2.60.40.10">
    <property type="entry name" value="Immunoglobulins"/>
    <property type="match status" value="2"/>
</dbReference>
<evidence type="ECO:0000313" key="10">
    <source>
        <dbReference type="EMBL" id="QDU31929.1"/>
    </source>
</evidence>
<feature type="domain" description="Golvesin/Xly CBD-like" evidence="9">
    <location>
        <begin position="694"/>
        <end position="825"/>
    </location>
</feature>
<comment type="subcellular location">
    <subcellularLocation>
        <location evidence="1">Cell projection</location>
        <location evidence="1">Cilium</location>
    </subcellularLocation>
    <subcellularLocation>
        <location evidence="2">Cytoplasm</location>
    </subcellularLocation>
</comment>
<dbReference type="PANTHER" id="PTHR22538">
    <property type="entry name" value="CILIA- AND FLAGELLA-ASSOCIATED PROTEIN 74"/>
    <property type="match status" value="1"/>
</dbReference>
<dbReference type="InterPro" id="IPR033803">
    <property type="entry name" value="CBD-like_Golvesin-Xly"/>
</dbReference>
<feature type="region of interest" description="Disordered" evidence="6">
    <location>
        <begin position="921"/>
        <end position="945"/>
    </location>
</feature>
<evidence type="ECO:0000256" key="1">
    <source>
        <dbReference type="ARBA" id="ARBA00004138"/>
    </source>
</evidence>
<feature type="compositionally biased region" description="Basic and acidic residues" evidence="6">
    <location>
        <begin position="27"/>
        <end position="42"/>
    </location>
</feature>
<dbReference type="Pfam" id="PF15780">
    <property type="entry name" value="ASH"/>
    <property type="match status" value="1"/>
</dbReference>
<dbReference type="Proteomes" id="UP000315017">
    <property type="component" value="Chromosome"/>
</dbReference>
<keyword evidence="11" id="KW-1185">Reference proteome</keyword>
<proteinExistence type="predicted"/>
<evidence type="ECO:0008006" key="12">
    <source>
        <dbReference type="Google" id="ProtNLM"/>
    </source>
</evidence>
<dbReference type="GO" id="GO:0005737">
    <property type="term" value="C:cytoplasm"/>
    <property type="evidence" value="ECO:0007669"/>
    <property type="project" value="UniProtKB-SubCell"/>
</dbReference>
<feature type="compositionally biased region" description="Polar residues" evidence="6">
    <location>
        <begin position="14"/>
        <end position="24"/>
    </location>
</feature>
<evidence type="ECO:0000259" key="8">
    <source>
        <dbReference type="Pfam" id="PF22544"/>
    </source>
</evidence>
<evidence type="ECO:0000256" key="5">
    <source>
        <dbReference type="ARBA" id="ARBA00023273"/>
    </source>
</evidence>
<dbReference type="Gene3D" id="2.60.120.380">
    <property type="match status" value="1"/>
</dbReference>
<evidence type="ECO:0000256" key="2">
    <source>
        <dbReference type="ARBA" id="ARBA00004496"/>
    </source>
</evidence>
<dbReference type="InterPro" id="IPR053879">
    <property type="entry name" value="HYDIN_VesB_CFA65-like_Ig"/>
</dbReference>
<gene>
    <name evidence="10" type="ORF">ETAA8_70910</name>
</gene>
<protein>
    <recommendedName>
        <fullName evidence="12">Choice-of-anchor D domain-containing protein</fullName>
    </recommendedName>
</protein>
<dbReference type="AlphaFoldDB" id="A0A517YNZ6"/>
<name>A0A517YNZ6_9BACT</name>
<keyword evidence="5" id="KW-0966">Cell projection</keyword>
<evidence type="ECO:0000256" key="3">
    <source>
        <dbReference type="ARBA" id="ARBA00022490"/>
    </source>
</evidence>
<organism evidence="10 11">
    <name type="scientific">Anatilimnocola aggregata</name>
    <dbReference type="NCBI Taxonomy" id="2528021"/>
    <lineage>
        <taxon>Bacteria</taxon>
        <taxon>Pseudomonadati</taxon>
        <taxon>Planctomycetota</taxon>
        <taxon>Planctomycetia</taxon>
        <taxon>Pirellulales</taxon>
        <taxon>Pirellulaceae</taxon>
        <taxon>Anatilimnocola</taxon>
    </lineage>
</organism>
<dbReference type="NCBIfam" id="NF012200">
    <property type="entry name" value="choice_anch_D"/>
    <property type="match status" value="2"/>
</dbReference>
<dbReference type="EMBL" id="CP036274">
    <property type="protein sequence ID" value="QDU31929.1"/>
    <property type="molecule type" value="Genomic_DNA"/>
</dbReference>
<evidence type="ECO:0000256" key="4">
    <source>
        <dbReference type="ARBA" id="ARBA00023069"/>
    </source>
</evidence>
<sequence length="964" mass="100354">MLRANHDGPFPCRRTTSLVQALSQHTRRAEDRRNGESERRKPHLECLEPRYLMTATPTGDWQDLLSHGGCSCSVCTGQGLNQIFAGTATTTTTGTGTLATTSPLSSIPLLSSNSGATAKLFLDFNGHTQASWGSYTNVITPVYDQDGDRTTFSAGELNSIQEIWARVAEDYAAFNIDVTTIDPGSSADRVVARVAIGGNYSDWFGHSAGGVAYIGGFYNGAPNVGYVFEDALGNGAPRFVAEAASHEAGHLFGLYHQSEWNGNTLVSSYSQGNAAWAPIMGVGYYSQRTTWHNGATDSSPTAYQDDMAILANASNGFGYRADDFGSTLAQASALASNAGSVNFAGRIGSNTDQDWFSFTTTGGALNLTLNVAQFGANLDSVLELRDATGTLLVTANPTNSLSATLTSTLASGTYFVVVRSTGGYGNVGQYTLAGSVPVSGSVGGGGGSGGEDTSGPQPEINVLNGTVAVQSGGTISFGSLQVGKFVNKVITVKNTGPGVLNLESLVGTLPPGFTLVSNFGSLTLASNQSTSFTIRFAPTTAGAVSQTLNIGSNDADESAFSLQLVGTATPAPQPEINVAIGTTAVQTGGTINFGSLQVGQYVNKTITIKNTGPASLTLQKLVAAEMPPGFTIVTNLAKTVLAKNQSTTFTVRFTPSAVGSVSESITLFSNDADESSFVINLNGTATPAPVIRAIDNGATGFTSTGTWTRSTTVGREKDIQTALKGTGTTTATWTFTNMPPGIYRVHASWTQSSAYATNAPFTIFDGATELSTVRVNQERASSGLTWGGTAWSNLGTFTITGDTVRVTLTNAANDRVLADAVRIERIGDLPEAEGAAAAASELHGLPVVDSSATTSFHSSFESTANNFFWAPTSFFGSGATVMAGQSQLTPNSVDEVFAATADARPELQLLESALDLLRVSNSPSSSKLTSSSSNSSSSLNVESPSFETLPTNWLLDDRLDALLN</sequence>
<feature type="region of interest" description="Disordered" evidence="6">
    <location>
        <begin position="1"/>
        <end position="42"/>
    </location>
</feature>
<feature type="domain" description="HYDIN/VesB/CFA65-like Ig-like" evidence="8">
    <location>
        <begin position="590"/>
        <end position="681"/>
    </location>
</feature>
<evidence type="ECO:0000313" key="11">
    <source>
        <dbReference type="Proteomes" id="UP000315017"/>
    </source>
</evidence>
<evidence type="ECO:0000259" key="9">
    <source>
        <dbReference type="Pfam" id="PF25275"/>
    </source>
</evidence>
<dbReference type="Pfam" id="PF25275">
    <property type="entry name" value="Golvesin_C"/>
    <property type="match status" value="1"/>
</dbReference>
<dbReference type="InterPro" id="IPR013783">
    <property type="entry name" value="Ig-like_fold"/>
</dbReference>
<dbReference type="OrthoDB" id="220114at2"/>
<dbReference type="PANTHER" id="PTHR22538:SF0">
    <property type="entry name" value="CILIA- AND FLAGELLA-ASSOCIATED PROTEIN 74"/>
    <property type="match status" value="1"/>
</dbReference>
<accession>A0A517YNZ6</accession>
<dbReference type="SUPFAM" id="SSF55486">
    <property type="entry name" value="Metalloproteases ('zincins'), catalytic domain"/>
    <property type="match status" value="1"/>
</dbReference>
<keyword evidence="4" id="KW-0969">Cilium</keyword>
<dbReference type="InterPro" id="IPR031549">
    <property type="entry name" value="ASH"/>
</dbReference>
<dbReference type="Pfam" id="PF13582">
    <property type="entry name" value="Reprolysin_3"/>
    <property type="match status" value="1"/>
</dbReference>
<evidence type="ECO:0000256" key="6">
    <source>
        <dbReference type="SAM" id="MobiDB-lite"/>
    </source>
</evidence>
<reference evidence="10 11" key="1">
    <citation type="submission" date="2019-02" db="EMBL/GenBank/DDBJ databases">
        <title>Deep-cultivation of Planctomycetes and their phenomic and genomic characterization uncovers novel biology.</title>
        <authorList>
            <person name="Wiegand S."/>
            <person name="Jogler M."/>
            <person name="Boedeker C."/>
            <person name="Pinto D."/>
            <person name="Vollmers J."/>
            <person name="Rivas-Marin E."/>
            <person name="Kohn T."/>
            <person name="Peeters S.H."/>
            <person name="Heuer A."/>
            <person name="Rast P."/>
            <person name="Oberbeckmann S."/>
            <person name="Bunk B."/>
            <person name="Jeske O."/>
            <person name="Meyerdierks A."/>
            <person name="Storesund J.E."/>
            <person name="Kallscheuer N."/>
            <person name="Luecker S."/>
            <person name="Lage O.M."/>
            <person name="Pohl T."/>
            <person name="Merkel B.J."/>
            <person name="Hornburger P."/>
            <person name="Mueller R.-W."/>
            <person name="Bruemmer F."/>
            <person name="Labrenz M."/>
            <person name="Spormann A.M."/>
            <person name="Op den Camp H."/>
            <person name="Overmann J."/>
            <person name="Amann R."/>
            <person name="Jetten M.S.M."/>
            <person name="Mascher T."/>
            <person name="Medema M.H."/>
            <person name="Devos D.P."/>
            <person name="Kaster A.-K."/>
            <person name="Ovreas L."/>
            <person name="Rohde M."/>
            <person name="Galperin M.Y."/>
            <person name="Jogler C."/>
        </authorList>
    </citation>
    <scope>NUCLEOTIDE SEQUENCE [LARGE SCALE GENOMIC DNA]</scope>
    <source>
        <strain evidence="10 11">ETA_A8</strain>
    </source>
</reference>
<feature type="domain" description="Abnormal spindle-like microcephaly-associated protein ASH" evidence="7">
    <location>
        <begin position="473"/>
        <end position="555"/>
    </location>
</feature>
<dbReference type="SUPFAM" id="SSF89260">
    <property type="entry name" value="Collagen-binding domain"/>
    <property type="match status" value="1"/>
</dbReference>
<evidence type="ECO:0000259" key="7">
    <source>
        <dbReference type="Pfam" id="PF15780"/>
    </source>
</evidence>
<dbReference type="Pfam" id="PF22544">
    <property type="entry name" value="HYDIN_VesB_CFA65-like_Ig"/>
    <property type="match status" value="1"/>
</dbReference>